<evidence type="ECO:0000313" key="3">
    <source>
        <dbReference type="Proteomes" id="UP000265520"/>
    </source>
</evidence>
<proteinExistence type="predicted"/>
<dbReference type="GO" id="GO:0004523">
    <property type="term" value="F:RNA-DNA hybrid ribonuclease activity"/>
    <property type="evidence" value="ECO:0007669"/>
    <property type="project" value="InterPro"/>
</dbReference>
<comment type="caution">
    <text evidence="2">The sequence shown here is derived from an EMBL/GenBank/DDBJ whole genome shotgun (WGS) entry which is preliminary data.</text>
</comment>
<feature type="domain" description="RNase H type-1" evidence="1">
    <location>
        <begin position="116"/>
        <end position="170"/>
    </location>
</feature>
<evidence type="ECO:0000259" key="1">
    <source>
        <dbReference type="Pfam" id="PF13456"/>
    </source>
</evidence>
<evidence type="ECO:0000313" key="2">
    <source>
        <dbReference type="EMBL" id="MCH79748.1"/>
    </source>
</evidence>
<dbReference type="Pfam" id="PF13456">
    <property type="entry name" value="RVT_3"/>
    <property type="match status" value="1"/>
</dbReference>
<organism evidence="2 3">
    <name type="scientific">Trifolium medium</name>
    <dbReference type="NCBI Taxonomy" id="97028"/>
    <lineage>
        <taxon>Eukaryota</taxon>
        <taxon>Viridiplantae</taxon>
        <taxon>Streptophyta</taxon>
        <taxon>Embryophyta</taxon>
        <taxon>Tracheophyta</taxon>
        <taxon>Spermatophyta</taxon>
        <taxon>Magnoliopsida</taxon>
        <taxon>eudicotyledons</taxon>
        <taxon>Gunneridae</taxon>
        <taxon>Pentapetalae</taxon>
        <taxon>rosids</taxon>
        <taxon>fabids</taxon>
        <taxon>Fabales</taxon>
        <taxon>Fabaceae</taxon>
        <taxon>Papilionoideae</taxon>
        <taxon>50 kb inversion clade</taxon>
        <taxon>NPAAA clade</taxon>
        <taxon>Hologalegina</taxon>
        <taxon>IRL clade</taxon>
        <taxon>Trifolieae</taxon>
        <taxon>Trifolium</taxon>
    </lineage>
</organism>
<accession>A0A392LXU7</accession>
<dbReference type="GO" id="GO:0003676">
    <property type="term" value="F:nucleic acid binding"/>
    <property type="evidence" value="ECO:0007669"/>
    <property type="project" value="InterPro"/>
</dbReference>
<dbReference type="InterPro" id="IPR002156">
    <property type="entry name" value="RNaseH_domain"/>
</dbReference>
<reference evidence="2 3" key="1">
    <citation type="journal article" date="2018" name="Front. Plant Sci.">
        <title>Red Clover (Trifolium pratense) and Zigzag Clover (T. medium) - A Picture of Genomic Similarities and Differences.</title>
        <authorList>
            <person name="Dluhosova J."/>
            <person name="Istvanek J."/>
            <person name="Nedelnik J."/>
            <person name="Repkova J."/>
        </authorList>
    </citation>
    <scope>NUCLEOTIDE SEQUENCE [LARGE SCALE GENOMIC DNA]</scope>
    <source>
        <strain evidence="3">cv. 10/8</strain>
        <tissue evidence="2">Leaf</tissue>
    </source>
</reference>
<gene>
    <name evidence="2" type="ORF">A2U01_0000504</name>
</gene>
<dbReference type="EMBL" id="LXQA010000337">
    <property type="protein sequence ID" value="MCH79748.1"/>
    <property type="molecule type" value="Genomic_DNA"/>
</dbReference>
<name>A0A392LXU7_9FABA</name>
<keyword evidence="3" id="KW-1185">Reference proteome</keyword>
<protein>
    <recommendedName>
        <fullName evidence="1">RNase H type-1 domain-containing protein</fullName>
    </recommendedName>
</protein>
<dbReference type="Proteomes" id="UP000265520">
    <property type="component" value="Unassembled WGS sequence"/>
</dbReference>
<dbReference type="AlphaFoldDB" id="A0A392LXU7"/>
<sequence length="188" mass="21502">MSSHRATIEPATWRTRFQLQRRFSAFPSWYDVTHRGTMKTSEFTLGPNMKVVDFSLSFPTHGHGTRSDTLSSSYGLQKYNYYCAGACIRDRDGRFVQAFMKKSDGNPTISEAEAKDCLQVVQAFQSKQKNYTEFGAIIDRCRSLVNVYENCRISNVRRQANRVARDYAQASRFIVSPQVLNTCPSCTY</sequence>